<name>A0AAV2Z8E7_9STRA</name>
<sequence length="1540" mass="174916">MINLLLWWINHELQLSKKVTDMEKDFASGYLLGEILYKLNQQHNIDDFRASSIADAKIHNFCLLEPTMRVLNIKFDSGVASAIMNQKAGAATNVLYQIKARIAMVSERLKRSQPVSLKSLDRRGIVPLHNMPQKLPKPLYDAENHRLFEHAIRRHVRSVAALRDRQEARDEEKRKQVAYYARLTDEKEQLEVVKAERLHQAYIHSQFIKEALEETDSPAWRLALQKKYEREQRKARFHSQLLEHRRKQQATNASIWLRDMKEEYSFSLRRQVHDDLQEFERKGTTKFNAPGTHIPSRKSVGYGLRSLSASFERSEDAAGGNNARVILPQRNALNRHGGSGNASSDTIRVQKMAREKRREQLDRRRKRFLHECGHQHGQLNGTRLDATLLQVALRQTNSELDAKKQMDNILVYKNIAIENRRLREAQYGVRRDLDHQDAVARDDSIYESFHEQYRDDINIQQVQESDLHIAAQAADHHANQLMAVGVVNEVIDFTILIAGVLEDSMHFRDPSTFLPLTTWSEYKMLFAHGFGPSALSAAYSDEETRLLDRFQLEDYLASFLQFQTTVDTPFQHDVSRTQFNGATTSIDDQFVLGEAVKYVRWISRVIIPEGAEKNEMNTLPPQANVVVSPKQVKQTIGGGRRWLKILFLGPPFSGKNTQAKMLCQRYNLRLLSSLELVEKFLASDHASAVAAEVRRYLQDGTEIPSRLLCALVCDAIAQLGDPNEPAVQSETDPKEPISGWVICDLPSNEETGRYLEEVLTNFVDPELVPSLYDHMSMIAPGCPKPQLPATFLYGKSGLDLVFYLDCAKETVFERCLGFMEDKETHDEYHIIYDPPLPTSTDRHRLQRANHSVHCAELLSLQILAEESAAARVKKWYRRFGTLREIQVCSPVISQTQSRDELHGLVVRDVEELIEGHVQEETRKRIEREEAEQAAMLKEENRTLRVMELEDRIMDAQDEYQARQQALQQGEEQKAKKEEINELKHALEQASKQLEEVQAIAKAWVIEESNAGKGTVVLYSGNFMPPLASVLAETWDATEDEYVRLMKRSFELLRAERGDGVQRATQMVEHFSHFLRRIDSRQTIVNRFQAQFNEVLEEMRFDDSSKIELHARADVLQDELNAVIAAKYAEAEDELNNMTRDGWLEDTCQFIAMVCQMALQAECDRFRVSYQLLIDSFHAASARPMLLNDALEQLRAAKTLTDLPCRVFYDPATSALLSPDDNSQSNTDLAAPAAKVKVTKGKGGKDAAAANANNQELFGNSANSPMSVEELLLSYDDILQRCDALLTIVMSANNVPATSTPTDAAAPTRPLDEDIALSNLIKGIKYEHALMTRRVCHLREIAQDVSDQMRRTIRAVETTLRASLEERRQREEASAAALVQHIRSVIEAEINLPCFINAQPEVLYRFPSTIQLREDTIVRVDSSQRLLPRPPLDPPPVVVPQHPILLNDDQAAALRSVLLDTIGDSEFLPVCLFVEVVTSLTTQANALPSRWQNCDATAISRMGAAFAVLDSPGAVDIDALLAAWVSDEQQFLWLLHEPRLE</sequence>
<feature type="region of interest" description="Disordered" evidence="2">
    <location>
        <begin position="333"/>
        <end position="355"/>
    </location>
</feature>
<dbReference type="SUPFAM" id="SSF52540">
    <property type="entry name" value="P-loop containing nucleoside triphosphate hydrolases"/>
    <property type="match status" value="1"/>
</dbReference>
<dbReference type="PANTHER" id="PTHR14919">
    <property type="entry name" value="KPL2-RELATED"/>
    <property type="match status" value="1"/>
</dbReference>
<accession>A0AAV2Z8E7</accession>
<dbReference type="PANTHER" id="PTHR14919:SF0">
    <property type="entry name" value="SPERM FLAGELLAR PROTEIN 2"/>
    <property type="match status" value="1"/>
</dbReference>
<comment type="caution">
    <text evidence="4">The sequence shown here is derived from an EMBL/GenBank/DDBJ whole genome shotgun (WGS) entry which is preliminary data.</text>
</comment>
<evidence type="ECO:0000259" key="3">
    <source>
        <dbReference type="PROSITE" id="PS50021"/>
    </source>
</evidence>
<dbReference type="InterPro" id="IPR010441">
    <property type="entry name" value="CH_2"/>
</dbReference>
<keyword evidence="5" id="KW-1185">Reference proteome</keyword>
<reference evidence="4" key="2">
    <citation type="journal article" date="2023" name="Microbiol Resour">
        <title>Decontamination and Annotation of the Draft Genome Sequence of the Oomycete Lagenidium giganteum ARSEF 373.</title>
        <authorList>
            <person name="Morgan W.R."/>
            <person name="Tartar A."/>
        </authorList>
    </citation>
    <scope>NUCLEOTIDE SEQUENCE</scope>
    <source>
        <strain evidence="4">ARSEF 373</strain>
    </source>
</reference>
<dbReference type="Pfam" id="PF22946">
    <property type="entry name" value="SPEF2_D5"/>
    <property type="match status" value="1"/>
</dbReference>
<keyword evidence="1" id="KW-0175">Coiled coil</keyword>
<dbReference type="Gene3D" id="1.10.418.10">
    <property type="entry name" value="Calponin-like domain"/>
    <property type="match status" value="1"/>
</dbReference>
<evidence type="ECO:0000256" key="1">
    <source>
        <dbReference type="SAM" id="Coils"/>
    </source>
</evidence>
<dbReference type="PROSITE" id="PS50021">
    <property type="entry name" value="CH"/>
    <property type="match status" value="1"/>
</dbReference>
<dbReference type="InterPro" id="IPR054517">
    <property type="entry name" value="SPEF2_D5"/>
</dbReference>
<dbReference type="InterPro" id="IPR052634">
    <property type="entry name" value="Sperm_flagellar-bone_growth"/>
</dbReference>
<feature type="domain" description="Calponin-homology (CH)" evidence="3">
    <location>
        <begin position="1"/>
        <end position="103"/>
    </location>
</feature>
<dbReference type="Proteomes" id="UP001146120">
    <property type="component" value="Unassembled WGS sequence"/>
</dbReference>
<evidence type="ECO:0000313" key="5">
    <source>
        <dbReference type="Proteomes" id="UP001146120"/>
    </source>
</evidence>
<dbReference type="EMBL" id="DAKRPA010000021">
    <property type="protein sequence ID" value="DBA03233.1"/>
    <property type="molecule type" value="Genomic_DNA"/>
</dbReference>
<dbReference type="Pfam" id="PF06294">
    <property type="entry name" value="CH_2"/>
    <property type="match status" value="1"/>
</dbReference>
<dbReference type="InterPro" id="IPR001715">
    <property type="entry name" value="CH_dom"/>
</dbReference>
<dbReference type="InterPro" id="IPR036872">
    <property type="entry name" value="CH_dom_sf"/>
</dbReference>
<protein>
    <recommendedName>
        <fullName evidence="3">Calponin-homology (CH) domain-containing protein</fullName>
    </recommendedName>
</protein>
<dbReference type="Gene3D" id="3.40.50.300">
    <property type="entry name" value="P-loop containing nucleotide triphosphate hydrolases"/>
    <property type="match status" value="1"/>
</dbReference>
<organism evidence="4 5">
    <name type="scientific">Lagenidium giganteum</name>
    <dbReference type="NCBI Taxonomy" id="4803"/>
    <lineage>
        <taxon>Eukaryota</taxon>
        <taxon>Sar</taxon>
        <taxon>Stramenopiles</taxon>
        <taxon>Oomycota</taxon>
        <taxon>Peronosporomycetes</taxon>
        <taxon>Pythiales</taxon>
        <taxon>Pythiaceae</taxon>
    </lineage>
</organism>
<dbReference type="InterPro" id="IPR027417">
    <property type="entry name" value="P-loop_NTPase"/>
</dbReference>
<evidence type="ECO:0000313" key="4">
    <source>
        <dbReference type="EMBL" id="DBA03233.1"/>
    </source>
</evidence>
<proteinExistence type="predicted"/>
<gene>
    <name evidence="4" type="ORF">N0F65_011592</name>
</gene>
<evidence type="ECO:0000256" key="2">
    <source>
        <dbReference type="SAM" id="MobiDB-lite"/>
    </source>
</evidence>
<feature type="coiled-coil region" evidence="1">
    <location>
        <begin position="918"/>
        <end position="1006"/>
    </location>
</feature>
<reference evidence="4" key="1">
    <citation type="submission" date="2022-11" db="EMBL/GenBank/DDBJ databases">
        <authorList>
            <person name="Morgan W.R."/>
            <person name="Tartar A."/>
        </authorList>
    </citation>
    <scope>NUCLEOTIDE SEQUENCE</scope>
    <source>
        <strain evidence="4">ARSEF 373</strain>
    </source>
</reference>
<dbReference type="GO" id="GO:0005737">
    <property type="term" value="C:cytoplasm"/>
    <property type="evidence" value="ECO:0007669"/>
    <property type="project" value="UniProtKB-ARBA"/>
</dbReference>